<dbReference type="PANTHER" id="PTHR33559">
    <property type="entry name" value="PROTEASOME ASSEMBLY CHAPERONE 4"/>
    <property type="match status" value="1"/>
</dbReference>
<gene>
    <name evidence="1" type="ORF">OEZ85_013325</name>
</gene>
<reference evidence="1 2" key="1">
    <citation type="submission" date="2023-05" db="EMBL/GenBank/DDBJ databases">
        <title>A 100% complete, gapless, phased diploid assembly of the Scenedesmus obliquus UTEX 3031 genome.</title>
        <authorList>
            <person name="Biondi T.C."/>
            <person name="Hanschen E.R."/>
            <person name="Kwon T."/>
            <person name="Eng W."/>
            <person name="Kruse C.P.S."/>
            <person name="Koehler S.I."/>
            <person name="Kunde Y."/>
            <person name="Gleasner C.D."/>
            <person name="You Mak K.T."/>
            <person name="Polle J."/>
            <person name="Hovde B.T."/>
            <person name="Starkenburg S.R."/>
        </authorList>
    </citation>
    <scope>NUCLEOTIDE SEQUENCE [LARGE SCALE GENOMIC DNA]</scope>
    <source>
        <strain evidence="1 2">DOE0152z</strain>
    </source>
</reference>
<dbReference type="PANTHER" id="PTHR33559:SF1">
    <property type="entry name" value="PROTEASOME ASSEMBLY CHAPERONE 4"/>
    <property type="match status" value="1"/>
</dbReference>
<dbReference type="InterPro" id="IPR032157">
    <property type="entry name" value="PAC4"/>
</dbReference>
<protein>
    <recommendedName>
        <fullName evidence="3">Proteasome assembly chaperone 4</fullName>
    </recommendedName>
</protein>
<evidence type="ECO:0008006" key="3">
    <source>
        <dbReference type="Google" id="ProtNLM"/>
    </source>
</evidence>
<proteinExistence type="predicted"/>
<dbReference type="Pfam" id="PF16093">
    <property type="entry name" value="PAC4"/>
    <property type="match status" value="1"/>
</dbReference>
<keyword evidence="2" id="KW-1185">Reference proteome</keyword>
<accession>A0ABY8U5W3</accession>
<evidence type="ECO:0000313" key="2">
    <source>
        <dbReference type="Proteomes" id="UP001244341"/>
    </source>
</evidence>
<dbReference type="EMBL" id="CP126214">
    <property type="protein sequence ID" value="WIA16662.1"/>
    <property type="molecule type" value="Genomic_DNA"/>
</dbReference>
<organism evidence="1 2">
    <name type="scientific">Tetradesmus obliquus</name>
    <name type="common">Green alga</name>
    <name type="synonym">Acutodesmus obliquus</name>
    <dbReference type="NCBI Taxonomy" id="3088"/>
    <lineage>
        <taxon>Eukaryota</taxon>
        <taxon>Viridiplantae</taxon>
        <taxon>Chlorophyta</taxon>
        <taxon>core chlorophytes</taxon>
        <taxon>Chlorophyceae</taxon>
        <taxon>CS clade</taxon>
        <taxon>Sphaeropleales</taxon>
        <taxon>Scenedesmaceae</taxon>
        <taxon>Tetradesmus</taxon>
    </lineage>
</organism>
<name>A0ABY8U5W3_TETOB</name>
<sequence>MPSTASATDQLAALQLAAAAAAADAAAVAPAAAAKANIRCFTEAAPDATLFFQVIDLGQQVYVWVSVGGAKFSNLYLAIQSRMDPVPSVATLLPDAASEGAAGMAQRLARRVGRPVVCSCNMPANAEVLQVFAERRLCQELVSMGLTAGSSSKAAGAAAAGAVEAAAAAAASLPCAENV</sequence>
<evidence type="ECO:0000313" key="1">
    <source>
        <dbReference type="EMBL" id="WIA16662.1"/>
    </source>
</evidence>
<dbReference type="Proteomes" id="UP001244341">
    <property type="component" value="Chromosome 7b"/>
</dbReference>